<dbReference type="InterPro" id="IPR029055">
    <property type="entry name" value="Ntn_hydrolases_N"/>
</dbReference>
<dbReference type="Pfam" id="PF01019">
    <property type="entry name" value="G_glu_transpept"/>
    <property type="match status" value="1"/>
</dbReference>
<evidence type="ECO:0000256" key="1">
    <source>
        <dbReference type="ARBA" id="ARBA00022679"/>
    </source>
</evidence>
<dbReference type="InterPro" id="IPR043138">
    <property type="entry name" value="GGT_lsub"/>
</dbReference>
<dbReference type="InterPro" id="IPR051792">
    <property type="entry name" value="GGT_bact"/>
</dbReference>
<name>X0U195_9ZZZZ</name>
<keyword evidence="2" id="KW-0378">Hydrolase</keyword>
<protein>
    <recommendedName>
        <fullName evidence="5">Gamma-glutamyltransferase</fullName>
    </recommendedName>
</protein>
<gene>
    <name evidence="4" type="ORF">S01H1_29821</name>
</gene>
<dbReference type="AlphaFoldDB" id="X0U195"/>
<keyword evidence="3" id="KW-0865">Zymogen</keyword>
<accession>X0U195</accession>
<dbReference type="PANTHER" id="PTHR43199">
    <property type="entry name" value="GLUTATHIONE HYDROLASE"/>
    <property type="match status" value="1"/>
</dbReference>
<reference evidence="4" key="1">
    <citation type="journal article" date="2014" name="Front. Microbiol.">
        <title>High frequency of phylogenetically diverse reductive dehalogenase-homologous genes in deep subseafloor sedimentary metagenomes.</title>
        <authorList>
            <person name="Kawai M."/>
            <person name="Futagami T."/>
            <person name="Toyoda A."/>
            <person name="Takaki Y."/>
            <person name="Nishi S."/>
            <person name="Hori S."/>
            <person name="Arai W."/>
            <person name="Tsubouchi T."/>
            <person name="Morono Y."/>
            <person name="Uchiyama I."/>
            <person name="Ito T."/>
            <person name="Fujiyama A."/>
            <person name="Inagaki F."/>
            <person name="Takami H."/>
        </authorList>
    </citation>
    <scope>NUCLEOTIDE SEQUENCE</scope>
    <source>
        <strain evidence="4">Expedition CK06-06</strain>
    </source>
</reference>
<dbReference type="Gene3D" id="3.60.20.40">
    <property type="match status" value="1"/>
</dbReference>
<proteinExistence type="predicted"/>
<comment type="caution">
    <text evidence="4">The sequence shown here is derived from an EMBL/GenBank/DDBJ whole genome shotgun (WGS) entry which is preliminary data.</text>
</comment>
<organism evidence="4">
    <name type="scientific">marine sediment metagenome</name>
    <dbReference type="NCBI Taxonomy" id="412755"/>
    <lineage>
        <taxon>unclassified sequences</taxon>
        <taxon>metagenomes</taxon>
        <taxon>ecological metagenomes</taxon>
    </lineage>
</organism>
<evidence type="ECO:0008006" key="5">
    <source>
        <dbReference type="Google" id="ProtNLM"/>
    </source>
</evidence>
<sequence>FKYLGDPGYVRVPQKALASDGYAEELRKRISLDEACAVEPGDPWPHMPECTTALAVGDRAGNLVCVNHTLVDGFGSGIVVPGTGITMNNAMYGLNPEPGHANSIDGRKRRIQNVCPTILLRDGEPFMSLGAPGGRKIQVSIAHVIVNVVDHGMGIQDAIEAPRLFRETSTVYVDNRYPPEVREGLLERGHDLVWVDRERYGWGRPVGVVVDPETGLLHGGVQCHLNMHESIAVGH</sequence>
<dbReference type="Gene3D" id="1.10.246.130">
    <property type="match status" value="1"/>
</dbReference>
<dbReference type="SUPFAM" id="SSF56235">
    <property type="entry name" value="N-terminal nucleophile aminohydrolases (Ntn hydrolases)"/>
    <property type="match status" value="1"/>
</dbReference>
<evidence type="ECO:0000313" key="4">
    <source>
        <dbReference type="EMBL" id="GAF93141.1"/>
    </source>
</evidence>
<dbReference type="InterPro" id="IPR043137">
    <property type="entry name" value="GGT_ssub_C"/>
</dbReference>
<evidence type="ECO:0000256" key="3">
    <source>
        <dbReference type="ARBA" id="ARBA00023145"/>
    </source>
</evidence>
<feature type="non-terminal residue" evidence="4">
    <location>
        <position position="1"/>
    </location>
</feature>
<evidence type="ECO:0000256" key="2">
    <source>
        <dbReference type="ARBA" id="ARBA00022801"/>
    </source>
</evidence>
<dbReference type="EMBL" id="BARS01018320">
    <property type="protein sequence ID" value="GAF93141.1"/>
    <property type="molecule type" value="Genomic_DNA"/>
</dbReference>
<keyword evidence="1" id="KW-0808">Transferase</keyword>
<dbReference type="GO" id="GO:0016787">
    <property type="term" value="F:hydrolase activity"/>
    <property type="evidence" value="ECO:0007669"/>
    <property type="project" value="UniProtKB-KW"/>
</dbReference>
<dbReference type="GO" id="GO:0016740">
    <property type="term" value="F:transferase activity"/>
    <property type="evidence" value="ECO:0007669"/>
    <property type="project" value="UniProtKB-KW"/>
</dbReference>
<dbReference type="PANTHER" id="PTHR43199:SF1">
    <property type="entry name" value="GLUTATHIONE HYDROLASE PROENZYME"/>
    <property type="match status" value="1"/>
</dbReference>